<organism evidence="1 2">
    <name type="scientific">Smallanthus sonchifolius</name>
    <dbReference type="NCBI Taxonomy" id="185202"/>
    <lineage>
        <taxon>Eukaryota</taxon>
        <taxon>Viridiplantae</taxon>
        <taxon>Streptophyta</taxon>
        <taxon>Embryophyta</taxon>
        <taxon>Tracheophyta</taxon>
        <taxon>Spermatophyta</taxon>
        <taxon>Magnoliopsida</taxon>
        <taxon>eudicotyledons</taxon>
        <taxon>Gunneridae</taxon>
        <taxon>Pentapetalae</taxon>
        <taxon>asterids</taxon>
        <taxon>campanulids</taxon>
        <taxon>Asterales</taxon>
        <taxon>Asteraceae</taxon>
        <taxon>Asteroideae</taxon>
        <taxon>Heliantheae alliance</taxon>
        <taxon>Millerieae</taxon>
        <taxon>Smallanthus</taxon>
    </lineage>
</organism>
<evidence type="ECO:0000313" key="2">
    <source>
        <dbReference type="Proteomes" id="UP001056120"/>
    </source>
</evidence>
<dbReference type="Proteomes" id="UP001056120">
    <property type="component" value="Linkage Group LG02"/>
</dbReference>
<accession>A0ACB9K132</accession>
<name>A0ACB9K132_9ASTR</name>
<evidence type="ECO:0000313" key="1">
    <source>
        <dbReference type="EMBL" id="KAI3825905.1"/>
    </source>
</evidence>
<reference evidence="1 2" key="2">
    <citation type="journal article" date="2022" name="Mol. Ecol. Resour.">
        <title>The genomes of chicory, endive, great burdock and yacon provide insights into Asteraceae paleo-polyploidization history and plant inulin production.</title>
        <authorList>
            <person name="Fan W."/>
            <person name="Wang S."/>
            <person name="Wang H."/>
            <person name="Wang A."/>
            <person name="Jiang F."/>
            <person name="Liu H."/>
            <person name="Zhao H."/>
            <person name="Xu D."/>
            <person name="Zhang Y."/>
        </authorList>
    </citation>
    <scope>NUCLEOTIDE SEQUENCE [LARGE SCALE GENOMIC DNA]</scope>
    <source>
        <strain evidence="2">cv. Yunnan</strain>
        <tissue evidence="1">Leaves</tissue>
    </source>
</reference>
<comment type="caution">
    <text evidence="1">The sequence shown here is derived from an EMBL/GenBank/DDBJ whole genome shotgun (WGS) entry which is preliminary data.</text>
</comment>
<proteinExistence type="predicted"/>
<reference evidence="2" key="1">
    <citation type="journal article" date="2022" name="Mol. Ecol. Resour.">
        <title>The genomes of chicory, endive, great burdock and yacon provide insights into Asteraceae palaeo-polyploidization history and plant inulin production.</title>
        <authorList>
            <person name="Fan W."/>
            <person name="Wang S."/>
            <person name="Wang H."/>
            <person name="Wang A."/>
            <person name="Jiang F."/>
            <person name="Liu H."/>
            <person name="Zhao H."/>
            <person name="Xu D."/>
            <person name="Zhang Y."/>
        </authorList>
    </citation>
    <scope>NUCLEOTIDE SEQUENCE [LARGE SCALE GENOMIC DNA]</scope>
    <source>
        <strain evidence="2">cv. Yunnan</strain>
    </source>
</reference>
<keyword evidence="2" id="KW-1185">Reference proteome</keyword>
<gene>
    <name evidence="1" type="ORF">L1987_07632</name>
</gene>
<sequence length="111" mass="12766">MNSRIYTNCNKGHANFSGKVIPLFEHMYTAERLELVKKVIAKRAKEEEIKRKEDVEVERKSKRMQRKGKEKVAGDKGEKRKRDSRAGGERPAGGFMQSAMGAGKREEEKKR</sequence>
<protein>
    <submittedName>
        <fullName evidence="1">Uncharacterized protein</fullName>
    </submittedName>
</protein>
<dbReference type="EMBL" id="CM042019">
    <property type="protein sequence ID" value="KAI3825905.1"/>
    <property type="molecule type" value="Genomic_DNA"/>
</dbReference>